<dbReference type="GO" id="GO:0015628">
    <property type="term" value="P:protein secretion by the type II secretion system"/>
    <property type="evidence" value="ECO:0007669"/>
    <property type="project" value="InterPro"/>
</dbReference>
<dbReference type="InterPro" id="IPR001992">
    <property type="entry name" value="T2SS_GspF/T4SS_PilC_CS"/>
</dbReference>
<dbReference type="GO" id="GO:0005886">
    <property type="term" value="C:plasma membrane"/>
    <property type="evidence" value="ECO:0007669"/>
    <property type="project" value="UniProtKB-SubCell"/>
</dbReference>
<dbReference type="PRINTS" id="PR00812">
    <property type="entry name" value="BCTERIALGSPF"/>
</dbReference>
<reference evidence="18" key="1">
    <citation type="submission" date="2015-12" db="EMBL/GenBank/DDBJ databases">
        <authorList>
            <person name="Tikhonova T.V."/>
            <person name="Pavlov A.R."/>
            <person name="Beletsky A.V."/>
            <person name="Mardanov A.V."/>
            <person name="Sorokin D.Y."/>
            <person name="Ravin N.V."/>
            <person name="Popov V.O."/>
        </authorList>
    </citation>
    <scope>NUCLEOTIDE SEQUENCE</scope>
    <source>
        <strain evidence="18">DSM 14787</strain>
    </source>
</reference>
<evidence type="ECO:0000256" key="8">
    <source>
        <dbReference type="ARBA" id="ARBA00022723"/>
    </source>
</evidence>
<evidence type="ECO:0000256" key="16">
    <source>
        <dbReference type="SAM" id="Phobius"/>
    </source>
</evidence>
<keyword evidence="6" id="KW-0997">Cell inner membrane</keyword>
<keyword evidence="10" id="KW-0653">Protein transport</keyword>
<dbReference type="PROSITE" id="PS00874">
    <property type="entry name" value="T2SP_F"/>
    <property type="match status" value="1"/>
</dbReference>
<evidence type="ECO:0000256" key="12">
    <source>
        <dbReference type="ARBA" id="ARBA00023136"/>
    </source>
</evidence>
<feature type="domain" description="Type II secretion system protein GspF" evidence="17">
    <location>
        <begin position="68"/>
        <end position="190"/>
    </location>
</feature>
<evidence type="ECO:0000256" key="15">
    <source>
        <dbReference type="SAM" id="MobiDB-lite"/>
    </source>
</evidence>
<dbReference type="InterPro" id="IPR042094">
    <property type="entry name" value="T2SS_GspF_sf"/>
</dbReference>
<evidence type="ECO:0000256" key="2">
    <source>
        <dbReference type="ARBA" id="ARBA00004429"/>
    </source>
</evidence>
<evidence type="ECO:0000313" key="18">
    <source>
        <dbReference type="EMBL" id="AGA35465.1"/>
    </source>
</evidence>
<evidence type="ECO:0000256" key="5">
    <source>
        <dbReference type="ARBA" id="ARBA00022475"/>
    </source>
</evidence>
<keyword evidence="7 14" id="KW-0812">Transmembrane</keyword>
<name>L0E2N3_THIND</name>
<keyword evidence="9" id="KW-0106">Calcium</keyword>
<evidence type="ECO:0000256" key="13">
    <source>
        <dbReference type="ARBA" id="ARBA00030750"/>
    </source>
</evidence>
<dbReference type="eggNOG" id="COG1459">
    <property type="taxonomic scope" value="Bacteria"/>
</dbReference>
<dbReference type="Pfam" id="PF00482">
    <property type="entry name" value="T2SSF"/>
    <property type="match status" value="2"/>
</dbReference>
<dbReference type="AlphaFoldDB" id="L0E2N3"/>
<feature type="region of interest" description="Disordered" evidence="15">
    <location>
        <begin position="1"/>
        <end position="53"/>
    </location>
</feature>
<comment type="subcellular location">
    <subcellularLocation>
        <location evidence="2 14">Cell inner membrane</location>
        <topology evidence="2 14">Multi-pass membrane protein</topology>
    </subcellularLocation>
</comment>
<organism evidence="18 19">
    <name type="scientific">Thioalkalivibrio nitratireducens (strain DSM 14787 / UNIQEM 213 / ALEN2)</name>
    <dbReference type="NCBI Taxonomy" id="1255043"/>
    <lineage>
        <taxon>Bacteria</taxon>
        <taxon>Pseudomonadati</taxon>
        <taxon>Pseudomonadota</taxon>
        <taxon>Gammaproteobacteria</taxon>
        <taxon>Chromatiales</taxon>
        <taxon>Ectothiorhodospiraceae</taxon>
        <taxon>Thioalkalivibrio</taxon>
    </lineage>
</organism>
<evidence type="ECO:0000256" key="1">
    <source>
        <dbReference type="ARBA" id="ARBA00002684"/>
    </source>
</evidence>
<dbReference type="InterPro" id="IPR018076">
    <property type="entry name" value="T2SS_GspF_dom"/>
</dbReference>
<gene>
    <name evidence="18" type="primary">xcpS [H]</name>
    <name evidence="18" type="ordered locus">TVNIR_3841</name>
</gene>
<proteinExistence type="inferred from homology"/>
<feature type="transmembrane region" description="Helical" evidence="16">
    <location>
        <begin position="166"/>
        <end position="189"/>
    </location>
</feature>
<evidence type="ECO:0000313" key="19">
    <source>
        <dbReference type="Proteomes" id="UP000010809"/>
    </source>
</evidence>
<keyword evidence="19" id="KW-1185">Reference proteome</keyword>
<feature type="transmembrane region" description="Helical" evidence="16">
    <location>
        <begin position="220"/>
        <end position="239"/>
    </location>
</feature>
<evidence type="ECO:0000256" key="10">
    <source>
        <dbReference type="ARBA" id="ARBA00022927"/>
    </source>
</evidence>
<dbReference type="EMBL" id="CP003989">
    <property type="protein sequence ID" value="AGA35465.1"/>
    <property type="molecule type" value="Genomic_DNA"/>
</dbReference>
<dbReference type="Proteomes" id="UP000010809">
    <property type="component" value="Chromosome"/>
</dbReference>
<dbReference type="PANTHER" id="PTHR30012:SF0">
    <property type="entry name" value="TYPE II SECRETION SYSTEM PROTEIN F-RELATED"/>
    <property type="match status" value="1"/>
</dbReference>
<evidence type="ECO:0000256" key="7">
    <source>
        <dbReference type="ARBA" id="ARBA00022692"/>
    </source>
</evidence>
<feature type="domain" description="Type II secretion system protein GspF" evidence="17">
    <location>
        <begin position="270"/>
        <end position="392"/>
    </location>
</feature>
<keyword evidence="12 16" id="KW-0472">Membrane</keyword>
<dbReference type="PANTHER" id="PTHR30012">
    <property type="entry name" value="GENERAL SECRETION PATHWAY PROTEIN"/>
    <property type="match status" value="1"/>
</dbReference>
<feature type="transmembrane region" description="Helical" evidence="16">
    <location>
        <begin position="366"/>
        <end position="394"/>
    </location>
</feature>
<keyword evidence="5" id="KW-1003">Cell membrane</keyword>
<evidence type="ECO:0000256" key="4">
    <source>
        <dbReference type="ARBA" id="ARBA00022448"/>
    </source>
</evidence>
<keyword evidence="11 16" id="KW-1133">Transmembrane helix</keyword>
<dbReference type="InterPro" id="IPR011850">
    <property type="entry name" value="T2SS_GspF"/>
</dbReference>
<keyword evidence="4 14" id="KW-0813">Transport</keyword>
<comment type="similarity">
    <text evidence="3 14">Belongs to the GSP F family.</text>
</comment>
<accession>L0E2N3</accession>
<comment type="function">
    <text evidence="1">Component of the type II secretion system inner membrane complex required for the energy-dependent secretion of extracellular factors such as proteases and toxins from the periplasm.</text>
</comment>
<dbReference type="FunFam" id="1.20.81.30:FF:000001">
    <property type="entry name" value="Type II secretion system protein F"/>
    <property type="match status" value="2"/>
</dbReference>
<dbReference type="GO" id="GO:0046872">
    <property type="term" value="F:metal ion binding"/>
    <property type="evidence" value="ECO:0007669"/>
    <property type="project" value="UniProtKB-KW"/>
</dbReference>
<dbReference type="PATRIC" id="fig|1255043.3.peg.3876"/>
<keyword evidence="8" id="KW-0479">Metal-binding</keyword>
<dbReference type="STRING" id="1255043.TVNIR_3841"/>
<dbReference type="NCBIfam" id="TIGR02120">
    <property type="entry name" value="GspF"/>
    <property type="match status" value="1"/>
</dbReference>
<dbReference type="KEGG" id="tni:TVNIR_3841"/>
<protein>
    <recommendedName>
        <fullName evidence="13">General secretion pathway protein F</fullName>
    </recommendedName>
</protein>
<dbReference type="GO" id="GO:0015627">
    <property type="term" value="C:type II protein secretion system complex"/>
    <property type="evidence" value="ECO:0007669"/>
    <property type="project" value="InterPro"/>
</dbReference>
<evidence type="ECO:0000259" key="17">
    <source>
        <dbReference type="Pfam" id="PF00482"/>
    </source>
</evidence>
<dbReference type="HOGENOM" id="CLU_035032_0_1_6"/>
<evidence type="ECO:0000256" key="6">
    <source>
        <dbReference type="ARBA" id="ARBA00022519"/>
    </source>
</evidence>
<dbReference type="Gene3D" id="1.20.81.30">
    <property type="entry name" value="Type II secretion system (T2SS), domain F"/>
    <property type="match status" value="2"/>
</dbReference>
<evidence type="ECO:0000256" key="3">
    <source>
        <dbReference type="ARBA" id="ARBA00005745"/>
    </source>
</evidence>
<dbReference type="InterPro" id="IPR003004">
    <property type="entry name" value="GspF/PilC"/>
</dbReference>
<evidence type="ECO:0000256" key="14">
    <source>
        <dbReference type="RuleBase" id="RU003923"/>
    </source>
</evidence>
<evidence type="ECO:0000256" key="11">
    <source>
        <dbReference type="ARBA" id="ARBA00022989"/>
    </source>
</evidence>
<evidence type="ECO:0000256" key="9">
    <source>
        <dbReference type="ARBA" id="ARBA00022837"/>
    </source>
</evidence>
<sequence>MNTRRWTPAGASARGSPKGTPPGRCARGCARRDSTPLQVEEVSERRGGAGGLGGGGRGISALDLALATRQMATLARAGLPVEEILGTVARQTEKARIRNVLTAVRTRVMEGHALAPAMAAFPRVFPDLYRTTVAAGEQSGHLDLVLERLADYTESRNALRQKVSMALFYPLILTLVAIGVTVALLAFVVPEVVQVFAGIGQDLPWLTRALIAASDALRDYGFWVLTVLVAGFVAFRRLLRREHWRERYHRLLLRLPLIGRLVRGVNTARFARTMSILATSGVPLLDALRTGAEVIGNLPMRSAVIAASQRIREGSGIGRALEHSGYFPPMTVHLIKSGESSGRLNEMLERAAETQERELETRIGMVVALFEPLLIVTMGAVVLTIVLAILLPIFELNQLVN</sequence>